<sequence>MASKAGGHMLSTHCEGCRDPVKRAILYSKQSASLCARCNAHASGRSSYDYFEHAEREVEREKAWRRKRVRQFDSCSKLRKYALLLSEQVGSKYLADVIKIARRDYKLIEKLVALHKATPAEHKMNLARAVKVCYSRDYTLEQVNNYLRPKGFPYENVAIMFQELYDNYISRK</sequence>
<evidence type="ECO:0000313" key="1">
    <source>
        <dbReference type="EMBL" id="CAG9312904.1"/>
    </source>
</evidence>
<reference evidence="1" key="1">
    <citation type="submission" date="2021-09" db="EMBL/GenBank/DDBJ databases">
        <authorList>
            <consortium name="AG Swart"/>
            <person name="Singh M."/>
            <person name="Singh A."/>
            <person name="Seah K."/>
            <person name="Emmerich C."/>
        </authorList>
    </citation>
    <scope>NUCLEOTIDE SEQUENCE</scope>
    <source>
        <strain evidence="1">ATCC30299</strain>
    </source>
</reference>
<accession>A0AAU9ID53</accession>
<keyword evidence="2" id="KW-1185">Reference proteome</keyword>
<protein>
    <submittedName>
        <fullName evidence="1">Uncharacterized protein</fullName>
    </submittedName>
</protein>
<gene>
    <name evidence="1" type="ORF">BSTOLATCC_MIC7696</name>
</gene>
<dbReference type="Proteomes" id="UP001162131">
    <property type="component" value="Unassembled WGS sequence"/>
</dbReference>
<dbReference type="EMBL" id="CAJZBQ010000009">
    <property type="protein sequence ID" value="CAG9312904.1"/>
    <property type="molecule type" value="Genomic_DNA"/>
</dbReference>
<name>A0AAU9ID53_9CILI</name>
<comment type="caution">
    <text evidence="1">The sequence shown here is derived from an EMBL/GenBank/DDBJ whole genome shotgun (WGS) entry which is preliminary data.</text>
</comment>
<organism evidence="1 2">
    <name type="scientific">Blepharisma stoltei</name>
    <dbReference type="NCBI Taxonomy" id="1481888"/>
    <lineage>
        <taxon>Eukaryota</taxon>
        <taxon>Sar</taxon>
        <taxon>Alveolata</taxon>
        <taxon>Ciliophora</taxon>
        <taxon>Postciliodesmatophora</taxon>
        <taxon>Heterotrichea</taxon>
        <taxon>Heterotrichida</taxon>
        <taxon>Blepharismidae</taxon>
        <taxon>Blepharisma</taxon>
    </lineage>
</organism>
<evidence type="ECO:0000313" key="2">
    <source>
        <dbReference type="Proteomes" id="UP001162131"/>
    </source>
</evidence>
<dbReference type="AlphaFoldDB" id="A0AAU9ID53"/>
<proteinExistence type="predicted"/>